<accession>A0AB38YLC0</accession>
<reference evidence="1" key="1">
    <citation type="submission" date="2023-08" db="EMBL/GenBank/DDBJ databases">
        <title>Veillonella_parvula_DSM 2007_complete_genome_hifiasm_Zymo_Research_D6332.</title>
        <authorList>
            <person name="Damerum A."/>
        </authorList>
    </citation>
    <scope>NUCLEOTIDE SEQUENCE</scope>
    <source>
        <strain evidence="1">DSM 2007</strain>
    </source>
</reference>
<dbReference type="AlphaFoldDB" id="A0AB38YLC0"/>
<dbReference type="EMBL" id="CP133463">
    <property type="protein sequence ID" value="WMS18849.1"/>
    <property type="molecule type" value="Genomic_DNA"/>
</dbReference>
<dbReference type="Proteomes" id="UP001228955">
    <property type="component" value="Chromosome"/>
</dbReference>
<dbReference type="Pfam" id="PF21825">
    <property type="entry name" value="crAss001_48"/>
    <property type="match status" value="1"/>
</dbReference>
<organism evidence="1 2">
    <name type="scientific">Veillonella parvula</name>
    <name type="common">Staphylococcus parvulus</name>
    <dbReference type="NCBI Taxonomy" id="29466"/>
    <lineage>
        <taxon>Bacteria</taxon>
        <taxon>Bacillati</taxon>
        <taxon>Bacillota</taxon>
        <taxon>Negativicutes</taxon>
        <taxon>Veillonellales</taxon>
        <taxon>Veillonellaceae</taxon>
        <taxon>Veillonella</taxon>
    </lineage>
</organism>
<name>A0AB38YLC0_VEIPA</name>
<evidence type="ECO:0000313" key="2">
    <source>
        <dbReference type="Proteomes" id="UP001228955"/>
    </source>
</evidence>
<protein>
    <submittedName>
        <fullName evidence="1">Uncharacterized protein</fullName>
    </submittedName>
</protein>
<proteinExistence type="predicted"/>
<sequence length="104" mass="12274">MNEEKKNELSVGEPEWQARFRGEYKQLKDRYNKLHRMIVKYDAGTLDFKPTCPIELLRRQKAAMGEYLNILEIRAEIENVHGLDSDDKPKLKSDYEITKNGRFA</sequence>
<evidence type="ECO:0000313" key="1">
    <source>
        <dbReference type="EMBL" id="WMS18849.1"/>
    </source>
</evidence>
<gene>
    <name evidence="1" type="ORF">RDV51_05230</name>
</gene>
<dbReference type="RefSeq" id="WP_004693098.1">
    <property type="nucleotide sequence ID" value="NZ_CP133463.1"/>
</dbReference>
<dbReference type="InterPro" id="IPR054052">
    <property type="entry name" value="Y16Q-like"/>
</dbReference>